<organism evidence="1 2">
    <name type="scientific">Hexamita inflata</name>
    <dbReference type="NCBI Taxonomy" id="28002"/>
    <lineage>
        <taxon>Eukaryota</taxon>
        <taxon>Metamonada</taxon>
        <taxon>Diplomonadida</taxon>
        <taxon>Hexamitidae</taxon>
        <taxon>Hexamitinae</taxon>
        <taxon>Hexamita</taxon>
    </lineage>
</organism>
<sequence>MKTNLIEFYKNMNQNQPKTEDEDTSTSFDSGLKVKSLIGANVEIISLIDNISVMLNRYVQINSKIFQVLNKLQTKNAIINLLKDLQEPQSNLLFQQIQDMLLNFQQRDYSSILSLLQQKTSILREFDILSFNILHLSVQQFNKNVKSKDGTIINLAQDIQNQMDEFEFKVFNECNQNYQAKNVDADNFLFWYQNINFDYKMDLMRYEYREKQKENKKDQTTKSFFVGFKEVWCSVKQYIIKCNNENLYQRKGPIQVMGGAKTGKTTTAQLLVYVPKLDVFRQSQISS</sequence>
<evidence type="ECO:0000313" key="1">
    <source>
        <dbReference type="EMBL" id="CAL6061655.1"/>
    </source>
</evidence>
<proteinExistence type="predicted"/>
<dbReference type="Proteomes" id="UP001642409">
    <property type="component" value="Unassembled WGS sequence"/>
</dbReference>
<reference evidence="1 2" key="1">
    <citation type="submission" date="2024-07" db="EMBL/GenBank/DDBJ databases">
        <authorList>
            <person name="Akdeniz Z."/>
        </authorList>
    </citation>
    <scope>NUCLEOTIDE SEQUENCE [LARGE SCALE GENOMIC DNA]</scope>
</reference>
<evidence type="ECO:0000313" key="2">
    <source>
        <dbReference type="Proteomes" id="UP001642409"/>
    </source>
</evidence>
<name>A0ABP1KHQ2_9EUKA</name>
<keyword evidence="2" id="KW-1185">Reference proteome</keyword>
<comment type="caution">
    <text evidence="1">The sequence shown here is derived from an EMBL/GenBank/DDBJ whole genome shotgun (WGS) entry which is preliminary data.</text>
</comment>
<gene>
    <name evidence="1" type="ORF">HINF_LOCUS49811</name>
</gene>
<dbReference type="EMBL" id="CAXDID020000236">
    <property type="protein sequence ID" value="CAL6061655.1"/>
    <property type="molecule type" value="Genomic_DNA"/>
</dbReference>
<accession>A0ABP1KHQ2</accession>
<protein>
    <submittedName>
        <fullName evidence="1">Hypothetical_protein</fullName>
    </submittedName>
</protein>